<dbReference type="PANTHER" id="PTHR13615">
    <property type="entry name" value="GLYCOSYLTRANSFERASE-LIKE 1"/>
    <property type="match status" value="1"/>
</dbReference>
<dbReference type="GO" id="GO:0016438">
    <property type="term" value="F:tRNA-queuosine(34) beta-mannosyltransferase activity"/>
    <property type="evidence" value="ECO:0007669"/>
    <property type="project" value="UniProtKB-EC"/>
</dbReference>
<dbReference type="SUPFAM" id="SSF53756">
    <property type="entry name" value="UDP-Glycosyltransferase/glycogen phosphorylase"/>
    <property type="match status" value="1"/>
</dbReference>
<sequence>MRFLFLNPFAGGSHRDFARGLIEHSRHDIDEMALPGRFWKWRMRGAALYFIQKIDSLSRYDGIIATDMMGVADFKALAGEKCPPILLYFHENQITYPLAPGEARDFQFGFTNIIGACAADRILFNSKTHFDDFFTHLPGFLKMMPEFSPMWVADAIREKSGVLYPGVRFPARPDHDFSRNDSPPLIIWNHRWEFDKNPGDFFEVLEKVQEKGHDFRLALLGENFQKVPKDFIRAREVFGDRIVCDGYAKSRRAYIDWLRRGSVAAGSARQENFGISVVEAARRGCLPLVPSRLSYPEIIPEKFHTCALWADKADFERKLIAFLKDPAAFLGIREEIAGAMGVFSWENLIGSYDRALEDLASSS</sequence>
<evidence type="ECO:0000256" key="5">
    <source>
        <dbReference type="ARBA" id="ARBA00044539"/>
    </source>
</evidence>
<keyword evidence="2" id="KW-0328">Glycosyltransferase</keyword>
<evidence type="ECO:0000256" key="3">
    <source>
        <dbReference type="ARBA" id="ARBA00022679"/>
    </source>
</evidence>
<accession>A0A484HGD9</accession>
<protein>
    <recommendedName>
        <fullName evidence="5">tRNA-queuosine alpha-mannosyltransferase</fullName>
        <ecNumber evidence="4">2.4.1.110</ecNumber>
    </recommendedName>
</protein>
<evidence type="ECO:0000259" key="7">
    <source>
        <dbReference type="Pfam" id="PF00534"/>
    </source>
</evidence>
<evidence type="ECO:0000256" key="6">
    <source>
        <dbReference type="ARBA" id="ARBA00048439"/>
    </source>
</evidence>
<feature type="domain" description="tRNA-queuosine alpha-mannosyltransferase N-terminal" evidence="8">
    <location>
        <begin position="2"/>
        <end position="167"/>
    </location>
</feature>
<dbReference type="Pfam" id="PF12038">
    <property type="entry name" value="QTMAN_N"/>
    <property type="match status" value="1"/>
</dbReference>
<dbReference type="InterPro" id="IPR022701">
    <property type="entry name" value="QTMAN_N"/>
</dbReference>
<evidence type="ECO:0000256" key="2">
    <source>
        <dbReference type="ARBA" id="ARBA00022676"/>
    </source>
</evidence>
<evidence type="ECO:0000259" key="8">
    <source>
        <dbReference type="Pfam" id="PF12038"/>
    </source>
</evidence>
<evidence type="ECO:0000256" key="1">
    <source>
        <dbReference type="ARBA" id="ARBA00009481"/>
    </source>
</evidence>
<dbReference type="EC" id="2.4.1.110" evidence="4"/>
<dbReference type="InterPro" id="IPR001296">
    <property type="entry name" value="Glyco_trans_1"/>
</dbReference>
<dbReference type="EMBL" id="CAACVI010000023">
    <property type="protein sequence ID" value="VEN74292.1"/>
    <property type="molecule type" value="Genomic_DNA"/>
</dbReference>
<gene>
    <name evidence="9" type="ORF">EPICR_30227</name>
</gene>
<keyword evidence="3 9" id="KW-0808">Transferase</keyword>
<dbReference type="InterPro" id="IPR051862">
    <property type="entry name" value="GT-like_domain_containing_1"/>
</dbReference>
<dbReference type="PANTHER" id="PTHR13615:SF3">
    <property type="entry name" value="GLYCOSYLTRANSFERASE-LIKE DOMAIN-CONTAINING PROTEIN 1"/>
    <property type="match status" value="1"/>
</dbReference>
<comment type="similarity">
    <text evidence="1">Belongs to the glycosyltransferase group 1 family. Glycosyltransferase 4 subfamily.</text>
</comment>
<proteinExistence type="inferred from homology"/>
<evidence type="ECO:0000256" key="4">
    <source>
        <dbReference type="ARBA" id="ARBA00044517"/>
    </source>
</evidence>
<comment type="catalytic activity">
    <reaction evidence="6">
        <text>queuosine(34) in tRNA(Asp) + GDP-alpha-D-mannose = O-4''-alpha-D-mannosylqueuosine(34) in tRNA(Asp) + GDP + H(+)</text>
        <dbReference type="Rhea" id="RHEA:12885"/>
        <dbReference type="Rhea" id="RHEA-COMP:18572"/>
        <dbReference type="Rhea" id="RHEA-COMP:18581"/>
        <dbReference type="ChEBI" id="CHEBI:15378"/>
        <dbReference type="ChEBI" id="CHEBI:57527"/>
        <dbReference type="ChEBI" id="CHEBI:58189"/>
        <dbReference type="ChEBI" id="CHEBI:194431"/>
        <dbReference type="ChEBI" id="CHEBI:194442"/>
        <dbReference type="EC" id="2.4.1.110"/>
    </reaction>
    <physiologicalReaction direction="left-to-right" evidence="6">
        <dbReference type="Rhea" id="RHEA:12886"/>
    </physiologicalReaction>
</comment>
<dbReference type="Gene3D" id="3.40.50.2000">
    <property type="entry name" value="Glycogen Phosphorylase B"/>
    <property type="match status" value="1"/>
</dbReference>
<dbReference type="Pfam" id="PF00534">
    <property type="entry name" value="Glycos_transf_1"/>
    <property type="match status" value="1"/>
</dbReference>
<feature type="domain" description="Glycosyl transferase family 1" evidence="7">
    <location>
        <begin position="179"/>
        <end position="326"/>
    </location>
</feature>
<organism evidence="9">
    <name type="scientific">uncultured Desulfobacteraceae bacterium</name>
    <dbReference type="NCBI Taxonomy" id="218296"/>
    <lineage>
        <taxon>Bacteria</taxon>
        <taxon>Pseudomonadati</taxon>
        <taxon>Thermodesulfobacteriota</taxon>
        <taxon>Desulfobacteria</taxon>
        <taxon>Desulfobacterales</taxon>
        <taxon>Desulfobacteraceae</taxon>
        <taxon>environmental samples</taxon>
    </lineage>
</organism>
<name>A0A484HGD9_9BACT</name>
<dbReference type="AlphaFoldDB" id="A0A484HGD9"/>
<reference evidence="9" key="1">
    <citation type="submission" date="2019-01" db="EMBL/GenBank/DDBJ databases">
        <authorList>
            <consortium name="Genoscope - CEA"/>
            <person name="William W."/>
        </authorList>
    </citation>
    <scope>NUCLEOTIDE SEQUENCE</scope>
    <source>
        <strain evidence="9">CR-1</strain>
    </source>
</reference>
<evidence type="ECO:0000313" key="9">
    <source>
        <dbReference type="EMBL" id="VEN74292.1"/>
    </source>
</evidence>